<dbReference type="AlphaFoldDB" id="A0A9P9WNF8"/>
<protein>
    <submittedName>
        <fullName evidence="1">Uncharacterized protein</fullName>
    </submittedName>
</protein>
<evidence type="ECO:0000313" key="2">
    <source>
        <dbReference type="Proteomes" id="UP000829685"/>
    </source>
</evidence>
<evidence type="ECO:0000313" key="1">
    <source>
        <dbReference type="EMBL" id="KAI1871803.1"/>
    </source>
</evidence>
<organism evidence="1 2">
    <name type="scientific">Neoarthrinium moseri</name>
    <dbReference type="NCBI Taxonomy" id="1658444"/>
    <lineage>
        <taxon>Eukaryota</taxon>
        <taxon>Fungi</taxon>
        <taxon>Dikarya</taxon>
        <taxon>Ascomycota</taxon>
        <taxon>Pezizomycotina</taxon>
        <taxon>Sordariomycetes</taxon>
        <taxon>Xylariomycetidae</taxon>
        <taxon>Amphisphaeriales</taxon>
        <taxon>Apiosporaceae</taxon>
        <taxon>Neoarthrinium</taxon>
    </lineage>
</organism>
<sequence>MPSSFRNATEKNLHRLFVGDEIDSIIPSLISLLRTKSRLKLGTGAVYRDLNYFFRGAGDLDTDETAHS</sequence>
<name>A0A9P9WNF8_9PEZI</name>
<dbReference type="EMBL" id="JAFIMR010000012">
    <property type="protein sequence ID" value="KAI1871803.1"/>
    <property type="molecule type" value="Genomic_DNA"/>
</dbReference>
<gene>
    <name evidence="1" type="ORF">JX265_005789</name>
</gene>
<reference evidence="1" key="1">
    <citation type="submission" date="2021-03" db="EMBL/GenBank/DDBJ databases">
        <title>Revisited historic fungal species revealed as producer of novel bioactive compounds through whole genome sequencing and comparative genomics.</title>
        <authorList>
            <person name="Vignolle G.A."/>
            <person name="Hochenegger N."/>
            <person name="Mach R.L."/>
            <person name="Mach-Aigner A.R."/>
            <person name="Javad Rahimi M."/>
            <person name="Salim K.A."/>
            <person name="Chan C.M."/>
            <person name="Lim L.B.L."/>
            <person name="Cai F."/>
            <person name="Druzhinina I.S."/>
            <person name="U'Ren J.M."/>
            <person name="Derntl C."/>
        </authorList>
    </citation>
    <scope>NUCLEOTIDE SEQUENCE</scope>
    <source>
        <strain evidence="1">TUCIM 5799</strain>
    </source>
</reference>
<proteinExistence type="predicted"/>
<comment type="caution">
    <text evidence="1">The sequence shown here is derived from an EMBL/GenBank/DDBJ whole genome shotgun (WGS) entry which is preliminary data.</text>
</comment>
<accession>A0A9P9WNF8</accession>
<keyword evidence="2" id="KW-1185">Reference proteome</keyword>
<dbReference type="Proteomes" id="UP000829685">
    <property type="component" value="Unassembled WGS sequence"/>
</dbReference>